<dbReference type="AlphaFoldDB" id="A0A0K0Y3J5"/>
<dbReference type="PANTHER" id="PTHR40661">
    <property type="match status" value="1"/>
</dbReference>
<keyword evidence="5" id="KW-1185">Reference proteome</keyword>
<dbReference type="PATRIC" id="fig|1458307.3.peg.998"/>
<sequence>MDEHSETIDWYSEETATFGDRLAAAREEARLTQKELAQRVGIKTSTLRNWEEDLSEPRANRLSILSGILGVSLRWLLTAEGEGLAAPEEDAPVTADVADVLNEVRAVRAQLTASNDRLAKLEKRLRRMGQA</sequence>
<dbReference type="SUPFAM" id="SSF47413">
    <property type="entry name" value="lambda repressor-like DNA-binding domains"/>
    <property type="match status" value="1"/>
</dbReference>
<dbReference type="PROSITE" id="PS50943">
    <property type="entry name" value="HTH_CROC1"/>
    <property type="match status" value="1"/>
</dbReference>
<keyword evidence="1" id="KW-0805">Transcription regulation</keyword>
<evidence type="ECO:0000313" key="5">
    <source>
        <dbReference type="Proteomes" id="UP000067444"/>
    </source>
</evidence>
<protein>
    <submittedName>
        <fullName evidence="4">HTH-type transcriptional regulator ImmR</fullName>
    </submittedName>
</protein>
<name>A0A0K0Y3J5_9RHOB</name>
<keyword evidence="3" id="KW-0804">Transcription</keyword>
<dbReference type="InterPro" id="IPR001387">
    <property type="entry name" value="Cro/C1-type_HTH"/>
</dbReference>
<dbReference type="Gene3D" id="1.10.260.40">
    <property type="entry name" value="lambda repressor-like DNA-binding domains"/>
    <property type="match status" value="1"/>
</dbReference>
<dbReference type="PANTHER" id="PTHR40661:SF3">
    <property type="entry name" value="FELS-1 PROPHAGE TRANSCRIPTIONAL REGULATOR"/>
    <property type="match status" value="1"/>
</dbReference>
<evidence type="ECO:0000256" key="1">
    <source>
        <dbReference type="ARBA" id="ARBA00023015"/>
    </source>
</evidence>
<evidence type="ECO:0000313" key="4">
    <source>
        <dbReference type="EMBL" id="AKS45543.1"/>
    </source>
</evidence>
<evidence type="ECO:0000256" key="3">
    <source>
        <dbReference type="ARBA" id="ARBA00023163"/>
    </source>
</evidence>
<dbReference type="Pfam" id="PF01381">
    <property type="entry name" value="HTH_3"/>
    <property type="match status" value="1"/>
</dbReference>
<dbReference type="GO" id="GO:0003677">
    <property type="term" value="F:DNA binding"/>
    <property type="evidence" value="ECO:0007669"/>
    <property type="project" value="UniProtKB-KW"/>
</dbReference>
<accession>A0A0K0Y3J5</accession>
<dbReference type="OrthoDB" id="5659783at2"/>
<organism evidence="4 5">
    <name type="scientific">Octadecabacter temperatus</name>
    <dbReference type="NCBI Taxonomy" id="1458307"/>
    <lineage>
        <taxon>Bacteria</taxon>
        <taxon>Pseudomonadati</taxon>
        <taxon>Pseudomonadota</taxon>
        <taxon>Alphaproteobacteria</taxon>
        <taxon>Rhodobacterales</taxon>
        <taxon>Roseobacteraceae</taxon>
        <taxon>Octadecabacter</taxon>
    </lineage>
</organism>
<proteinExistence type="predicted"/>
<dbReference type="Proteomes" id="UP000067444">
    <property type="component" value="Chromosome"/>
</dbReference>
<gene>
    <name evidence="4" type="primary">immR</name>
    <name evidence="4" type="ORF">OSB_09850</name>
</gene>
<dbReference type="CDD" id="cd00093">
    <property type="entry name" value="HTH_XRE"/>
    <property type="match status" value="1"/>
</dbReference>
<dbReference type="STRING" id="1458307.OSB_09850"/>
<reference evidence="4 5" key="1">
    <citation type="journal article" date="2015" name="Genome Announc.">
        <title>Closed Genome Sequence of Octadecabacter temperatus SB1, the First Mesophilic Species of the Genus Octadecabacter.</title>
        <authorList>
            <person name="Voget S."/>
            <person name="Billerbeck S."/>
            <person name="Simon M."/>
            <person name="Daniel R."/>
        </authorList>
    </citation>
    <scope>NUCLEOTIDE SEQUENCE [LARGE SCALE GENOMIC DNA]</scope>
    <source>
        <strain evidence="4 5">SB1</strain>
    </source>
</reference>
<dbReference type="EMBL" id="CP012160">
    <property type="protein sequence ID" value="AKS45543.1"/>
    <property type="molecule type" value="Genomic_DNA"/>
</dbReference>
<keyword evidence="2" id="KW-0238">DNA-binding</keyword>
<evidence type="ECO:0000256" key="2">
    <source>
        <dbReference type="ARBA" id="ARBA00023125"/>
    </source>
</evidence>
<dbReference type="KEGG" id="otm:OSB_09850"/>
<dbReference type="InterPro" id="IPR010982">
    <property type="entry name" value="Lambda_DNA-bd_dom_sf"/>
</dbReference>
<dbReference type="SMART" id="SM00530">
    <property type="entry name" value="HTH_XRE"/>
    <property type="match status" value="1"/>
</dbReference>